<accession>A0AAE3R215</accession>
<evidence type="ECO:0000313" key="2">
    <source>
        <dbReference type="Proteomes" id="UP001232063"/>
    </source>
</evidence>
<dbReference type="RefSeq" id="WP_314509540.1">
    <property type="nucleotide sequence ID" value="NZ_JASJOU010000001.1"/>
</dbReference>
<dbReference type="AlphaFoldDB" id="A0AAE3R215"/>
<dbReference type="EMBL" id="JASJOU010000001">
    <property type="protein sequence ID" value="MDJ1500005.1"/>
    <property type="molecule type" value="Genomic_DNA"/>
</dbReference>
<sequence>MIIAPQYFIIQNNMTSGSLKPGFPYTPAAQNLGVEELEKSIRPVYCILTLSALKNFVLDFLVFFCAIHIFTKTREAENKIPIKSGLTNRNIV</sequence>
<reference evidence="1" key="1">
    <citation type="submission" date="2023-05" db="EMBL/GenBank/DDBJ databases">
        <authorList>
            <person name="Zhang X."/>
        </authorList>
    </citation>
    <scope>NUCLEOTIDE SEQUENCE</scope>
    <source>
        <strain evidence="1">BD1B2-1</strain>
    </source>
</reference>
<evidence type="ECO:0000313" key="1">
    <source>
        <dbReference type="EMBL" id="MDJ1500005.1"/>
    </source>
</evidence>
<comment type="caution">
    <text evidence="1">The sequence shown here is derived from an EMBL/GenBank/DDBJ whole genome shotgun (WGS) entry which is preliminary data.</text>
</comment>
<gene>
    <name evidence="1" type="ORF">QNI22_05090</name>
</gene>
<protein>
    <submittedName>
        <fullName evidence="1">Uncharacterized protein</fullName>
    </submittedName>
</protein>
<name>A0AAE3R215_9BACT</name>
<dbReference type="Proteomes" id="UP001232063">
    <property type="component" value="Unassembled WGS sequence"/>
</dbReference>
<proteinExistence type="predicted"/>
<organism evidence="1 2">
    <name type="scientific">Xanthocytophaga agilis</name>
    <dbReference type="NCBI Taxonomy" id="3048010"/>
    <lineage>
        <taxon>Bacteria</taxon>
        <taxon>Pseudomonadati</taxon>
        <taxon>Bacteroidota</taxon>
        <taxon>Cytophagia</taxon>
        <taxon>Cytophagales</taxon>
        <taxon>Rhodocytophagaceae</taxon>
        <taxon>Xanthocytophaga</taxon>
    </lineage>
</organism>
<keyword evidence="2" id="KW-1185">Reference proteome</keyword>